<dbReference type="GO" id="GO:0006310">
    <property type="term" value="P:DNA recombination"/>
    <property type="evidence" value="ECO:0007669"/>
    <property type="project" value="InterPro"/>
</dbReference>
<dbReference type="Proteomes" id="UP000252086">
    <property type="component" value="Unassembled WGS sequence"/>
</dbReference>
<comment type="cofactor">
    <cofactor evidence="1">
        <name>a divalent metal cation</name>
        <dbReference type="ChEBI" id="CHEBI:60240"/>
    </cofactor>
</comment>
<dbReference type="Gene3D" id="3.30.470.30">
    <property type="entry name" value="DNA ligase/mRNA capping enzyme"/>
    <property type="match status" value="1"/>
</dbReference>
<dbReference type="AlphaFoldDB" id="A0A366CU97"/>
<evidence type="ECO:0000256" key="5">
    <source>
        <dbReference type="ARBA" id="ARBA00023204"/>
    </source>
</evidence>
<feature type="chain" id="PRO_5016926289" evidence="7">
    <location>
        <begin position="23"/>
        <end position="279"/>
    </location>
</feature>
<evidence type="ECO:0000256" key="4">
    <source>
        <dbReference type="ARBA" id="ARBA00022763"/>
    </source>
</evidence>
<dbReference type="PANTHER" id="PTHR47810">
    <property type="entry name" value="DNA LIGASE"/>
    <property type="match status" value="1"/>
</dbReference>
<dbReference type="OrthoDB" id="9782700at2"/>
<evidence type="ECO:0000256" key="2">
    <source>
        <dbReference type="ARBA" id="ARBA00022598"/>
    </source>
</evidence>
<protein>
    <submittedName>
        <fullName evidence="10">DNA ligase-1</fullName>
    </submittedName>
</protein>
<evidence type="ECO:0000256" key="6">
    <source>
        <dbReference type="ARBA" id="ARBA00034003"/>
    </source>
</evidence>
<dbReference type="InterPro" id="IPR050326">
    <property type="entry name" value="NAD_dep_DNA_ligaseB"/>
</dbReference>
<evidence type="ECO:0000313" key="10">
    <source>
        <dbReference type="EMBL" id="RBO79856.1"/>
    </source>
</evidence>
<dbReference type="Pfam" id="PF01068">
    <property type="entry name" value="DNA_ligase_A_M"/>
    <property type="match status" value="1"/>
</dbReference>
<dbReference type="CDD" id="cd07896">
    <property type="entry name" value="Adenylation_kDNA_ligase_like"/>
    <property type="match status" value="1"/>
</dbReference>
<dbReference type="Pfam" id="PF14743">
    <property type="entry name" value="DNA_ligase_OB_2"/>
    <property type="match status" value="1"/>
</dbReference>
<feature type="domain" description="ATP-dependent DNA ligase family profile" evidence="8">
    <location>
        <begin position="37"/>
        <end position="196"/>
    </location>
</feature>
<reference evidence="10 11" key="1">
    <citation type="submission" date="2018-06" db="EMBL/GenBank/DDBJ databases">
        <title>Genomic Encyclopedia of Type Strains, Phase III (KMG-III): the genomes of soil and plant-associated and newly described type strains.</title>
        <authorList>
            <person name="Whitman W."/>
        </authorList>
    </citation>
    <scope>NUCLEOTIDE SEQUENCE [LARGE SCALE GENOMIC DNA]</scope>
    <source>
        <strain evidence="10 11">CECT 7732</strain>
    </source>
</reference>
<dbReference type="CDD" id="cd08041">
    <property type="entry name" value="OBF_kDNA_ligase_like"/>
    <property type="match status" value="1"/>
</dbReference>
<dbReference type="SUPFAM" id="SSF56091">
    <property type="entry name" value="DNA ligase/mRNA capping enzyme, catalytic domain"/>
    <property type="match status" value="1"/>
</dbReference>
<dbReference type="GO" id="GO:0006281">
    <property type="term" value="P:DNA repair"/>
    <property type="evidence" value="ECO:0007669"/>
    <property type="project" value="UniProtKB-KW"/>
</dbReference>
<evidence type="ECO:0000259" key="8">
    <source>
        <dbReference type="Pfam" id="PF01068"/>
    </source>
</evidence>
<dbReference type="GO" id="GO:0006260">
    <property type="term" value="P:DNA replication"/>
    <property type="evidence" value="ECO:0007669"/>
    <property type="project" value="UniProtKB-KW"/>
</dbReference>
<keyword evidence="4" id="KW-0227">DNA damage</keyword>
<dbReference type="PANTHER" id="PTHR47810:SF1">
    <property type="entry name" value="DNA LIGASE B"/>
    <property type="match status" value="1"/>
</dbReference>
<keyword evidence="5" id="KW-0234">DNA repair</keyword>
<proteinExistence type="predicted"/>
<keyword evidence="2 10" id="KW-0436">Ligase</keyword>
<feature type="signal peptide" evidence="7">
    <location>
        <begin position="1"/>
        <end position="22"/>
    </location>
</feature>
<dbReference type="GO" id="GO:0003910">
    <property type="term" value="F:DNA ligase (ATP) activity"/>
    <property type="evidence" value="ECO:0007669"/>
    <property type="project" value="UniProtKB-EC"/>
</dbReference>
<comment type="catalytic activity">
    <reaction evidence="6">
        <text>ATP + (deoxyribonucleotide)n-3'-hydroxyl + 5'-phospho-(deoxyribonucleotide)m = (deoxyribonucleotide)n+m + AMP + diphosphate.</text>
        <dbReference type="EC" id="6.5.1.1"/>
    </reaction>
</comment>
<evidence type="ECO:0000259" key="9">
    <source>
        <dbReference type="Pfam" id="PF14743"/>
    </source>
</evidence>
<feature type="domain" description="DNA ligase OB-like" evidence="9">
    <location>
        <begin position="210"/>
        <end position="275"/>
    </location>
</feature>
<comment type="caution">
    <text evidence="10">The sequence shown here is derived from an EMBL/GenBank/DDBJ whole genome shotgun (WGS) entry which is preliminary data.</text>
</comment>
<dbReference type="NCBIfam" id="NF006592">
    <property type="entry name" value="PRK09125.1"/>
    <property type="match status" value="1"/>
</dbReference>
<sequence length="279" mass="32369">MWIRFFLIGLMISLPASSIAQTDVQLATQFSDETRVKDYLISEKYDGIRAIWTGSKLITRKGNDINAPQWFTEKLPNIWLDGELWTQRDDFANVMSIVRKKQPVEHEWRQIKYMIFDAPDQERSMTFEQRYARYKRILDHLDLPHVIPVEQFTVASLPELYDRLNEYVASGAEGLMLHRKMAVFESGRTDNLLKLKPYEEKEAKVIALLPGQGKYEHKMGAILVEMPSGVRFKIGSGFSDQERENPPAVGSTVIFKHSGFTQRGIPRFAVFQRLRYSVY</sequence>
<keyword evidence="11" id="KW-1185">Reference proteome</keyword>
<evidence type="ECO:0000313" key="11">
    <source>
        <dbReference type="Proteomes" id="UP000252086"/>
    </source>
</evidence>
<dbReference type="Gene3D" id="2.40.50.140">
    <property type="entry name" value="Nucleic acid-binding proteins"/>
    <property type="match status" value="1"/>
</dbReference>
<keyword evidence="7" id="KW-0732">Signal</keyword>
<evidence type="ECO:0000256" key="7">
    <source>
        <dbReference type="SAM" id="SignalP"/>
    </source>
</evidence>
<dbReference type="GO" id="GO:0005524">
    <property type="term" value="F:ATP binding"/>
    <property type="evidence" value="ECO:0007669"/>
    <property type="project" value="InterPro"/>
</dbReference>
<dbReference type="InterPro" id="IPR012340">
    <property type="entry name" value="NA-bd_OB-fold"/>
</dbReference>
<evidence type="ECO:0000256" key="1">
    <source>
        <dbReference type="ARBA" id="ARBA00001968"/>
    </source>
</evidence>
<accession>A0A366CU97</accession>
<gene>
    <name evidence="10" type="ORF">DFP76_11034</name>
</gene>
<dbReference type="Gene3D" id="3.30.1490.70">
    <property type="match status" value="1"/>
</dbReference>
<dbReference type="InterPro" id="IPR012310">
    <property type="entry name" value="DNA_ligase_ATP-dep_cent"/>
</dbReference>
<dbReference type="RefSeq" id="WP_113875515.1">
    <property type="nucleotide sequence ID" value="NZ_QNRF01000010.1"/>
</dbReference>
<keyword evidence="3" id="KW-0235">DNA replication</keyword>
<name>A0A366CU97_9GAMM</name>
<organism evidence="10 11">
    <name type="scientific">Marinomonas aquiplantarum</name>
    <dbReference type="NCBI Taxonomy" id="491951"/>
    <lineage>
        <taxon>Bacteria</taxon>
        <taxon>Pseudomonadati</taxon>
        <taxon>Pseudomonadota</taxon>
        <taxon>Gammaproteobacteria</taxon>
        <taxon>Oceanospirillales</taxon>
        <taxon>Oceanospirillaceae</taxon>
        <taxon>Marinomonas</taxon>
    </lineage>
</organism>
<dbReference type="EMBL" id="QNRF01000010">
    <property type="protein sequence ID" value="RBO79856.1"/>
    <property type="molecule type" value="Genomic_DNA"/>
</dbReference>
<dbReference type="InterPro" id="IPR029319">
    <property type="entry name" value="DNA_ligase_OB"/>
</dbReference>
<dbReference type="SUPFAM" id="SSF50249">
    <property type="entry name" value="Nucleic acid-binding proteins"/>
    <property type="match status" value="1"/>
</dbReference>
<evidence type="ECO:0000256" key="3">
    <source>
        <dbReference type="ARBA" id="ARBA00022705"/>
    </source>
</evidence>